<accession>A0A8J8T4D8</accession>
<dbReference type="EMBL" id="RRYP01006544">
    <property type="protein sequence ID" value="TNV81126.1"/>
    <property type="molecule type" value="Genomic_DNA"/>
</dbReference>
<comment type="caution">
    <text evidence="1">The sequence shown here is derived from an EMBL/GenBank/DDBJ whole genome shotgun (WGS) entry which is preliminary data.</text>
</comment>
<dbReference type="AlphaFoldDB" id="A0A8J8T4D8"/>
<evidence type="ECO:0000313" key="1">
    <source>
        <dbReference type="EMBL" id="TNV81126.1"/>
    </source>
</evidence>
<protein>
    <submittedName>
        <fullName evidence="1">Uncharacterized protein</fullName>
    </submittedName>
</protein>
<proteinExistence type="predicted"/>
<reference evidence="1" key="1">
    <citation type="submission" date="2019-06" db="EMBL/GenBank/DDBJ databases">
        <authorList>
            <person name="Zheng W."/>
        </authorList>
    </citation>
    <scope>NUCLEOTIDE SEQUENCE</scope>
    <source>
        <strain evidence="1">QDHG01</strain>
    </source>
</reference>
<evidence type="ECO:0000313" key="2">
    <source>
        <dbReference type="Proteomes" id="UP000785679"/>
    </source>
</evidence>
<name>A0A8J8T4D8_HALGN</name>
<sequence>MKCIKSSIINKLLCQALESMMQINYTPKTFKQCIEEERELLKSKQNVIESEMYKIIREKAQCLQSQVNEIIKGLKDALLPNYDLNDEKYMQLTAALSAIYLGLCTNLTQACDKELFQSVKSQASHLFYEVESRTEAIANWIIIPKYSKLPKLVSYLKFTLKNSLRPKILVDPMSLSKICLPQIKFRKFKDLQPSSDLSLDDVYICHYEKPLFNQWILDNFTVFYVPGFGYMQEKGDELRESLDIYDIVQLHLKLKHVQSQLNEMTTIQNQLSQPR</sequence>
<gene>
    <name evidence="1" type="ORF">FGO68_gene5388</name>
</gene>
<keyword evidence="2" id="KW-1185">Reference proteome</keyword>
<organism evidence="1 2">
    <name type="scientific">Halteria grandinella</name>
    <dbReference type="NCBI Taxonomy" id="5974"/>
    <lineage>
        <taxon>Eukaryota</taxon>
        <taxon>Sar</taxon>
        <taxon>Alveolata</taxon>
        <taxon>Ciliophora</taxon>
        <taxon>Intramacronucleata</taxon>
        <taxon>Spirotrichea</taxon>
        <taxon>Stichotrichia</taxon>
        <taxon>Sporadotrichida</taxon>
        <taxon>Halteriidae</taxon>
        <taxon>Halteria</taxon>
    </lineage>
</organism>
<dbReference type="Proteomes" id="UP000785679">
    <property type="component" value="Unassembled WGS sequence"/>
</dbReference>